<proteinExistence type="predicted"/>
<keyword evidence="3" id="KW-1185">Reference proteome</keyword>
<accession>A0A3N4HWN3</accession>
<dbReference type="EMBL" id="ML119745">
    <property type="protein sequence ID" value="RPA76381.1"/>
    <property type="molecule type" value="Genomic_DNA"/>
</dbReference>
<reference evidence="2 3" key="1">
    <citation type="journal article" date="2018" name="Nat. Ecol. Evol.">
        <title>Pezizomycetes genomes reveal the molecular basis of ectomycorrhizal truffle lifestyle.</title>
        <authorList>
            <person name="Murat C."/>
            <person name="Payen T."/>
            <person name="Noel B."/>
            <person name="Kuo A."/>
            <person name="Morin E."/>
            <person name="Chen J."/>
            <person name="Kohler A."/>
            <person name="Krizsan K."/>
            <person name="Balestrini R."/>
            <person name="Da Silva C."/>
            <person name="Montanini B."/>
            <person name="Hainaut M."/>
            <person name="Levati E."/>
            <person name="Barry K.W."/>
            <person name="Belfiori B."/>
            <person name="Cichocki N."/>
            <person name="Clum A."/>
            <person name="Dockter R.B."/>
            <person name="Fauchery L."/>
            <person name="Guy J."/>
            <person name="Iotti M."/>
            <person name="Le Tacon F."/>
            <person name="Lindquist E.A."/>
            <person name="Lipzen A."/>
            <person name="Malagnac F."/>
            <person name="Mello A."/>
            <person name="Molinier V."/>
            <person name="Miyauchi S."/>
            <person name="Poulain J."/>
            <person name="Riccioni C."/>
            <person name="Rubini A."/>
            <person name="Sitrit Y."/>
            <person name="Splivallo R."/>
            <person name="Traeger S."/>
            <person name="Wang M."/>
            <person name="Zifcakova L."/>
            <person name="Wipf D."/>
            <person name="Zambonelli A."/>
            <person name="Paolocci F."/>
            <person name="Nowrousian M."/>
            <person name="Ottonello S."/>
            <person name="Baldrian P."/>
            <person name="Spatafora J.W."/>
            <person name="Henrissat B."/>
            <person name="Nagy L.G."/>
            <person name="Aury J.M."/>
            <person name="Wincker P."/>
            <person name="Grigoriev I.V."/>
            <person name="Bonfante P."/>
            <person name="Martin F.M."/>
        </authorList>
    </citation>
    <scope>NUCLEOTIDE SEQUENCE [LARGE SCALE GENOMIC DNA]</scope>
    <source>
        <strain evidence="2 3">RN42</strain>
    </source>
</reference>
<evidence type="ECO:0000313" key="3">
    <source>
        <dbReference type="Proteomes" id="UP000275078"/>
    </source>
</evidence>
<dbReference type="OrthoDB" id="5599418at2759"/>
<sequence>MPASYVAQAKDPPNVVPKPPHPTVEHVEEADNPDAPPLPPEKSDAEPTPFNISPHLSPDQADTLQALLDEYEDCFSDGATLGKVRDYTADIPITPGARLPPPQQLRPANPAKRAVIEKAIQDYLDMDVIEPCRSPTAAAIVIVKQNGKSRF</sequence>
<feature type="region of interest" description="Disordered" evidence="1">
    <location>
        <begin position="1"/>
        <end position="58"/>
    </location>
</feature>
<gene>
    <name evidence="2" type="ORF">BJ508DRAFT_213670</name>
</gene>
<evidence type="ECO:0000313" key="2">
    <source>
        <dbReference type="EMBL" id="RPA76381.1"/>
    </source>
</evidence>
<dbReference type="Gene3D" id="3.10.10.10">
    <property type="entry name" value="HIV Type 1 Reverse Transcriptase, subunit A, domain 1"/>
    <property type="match status" value="1"/>
</dbReference>
<dbReference type="InterPro" id="IPR043502">
    <property type="entry name" value="DNA/RNA_pol_sf"/>
</dbReference>
<dbReference type="AlphaFoldDB" id="A0A3N4HWN3"/>
<dbReference type="Proteomes" id="UP000275078">
    <property type="component" value="Unassembled WGS sequence"/>
</dbReference>
<organism evidence="2 3">
    <name type="scientific">Ascobolus immersus RN42</name>
    <dbReference type="NCBI Taxonomy" id="1160509"/>
    <lineage>
        <taxon>Eukaryota</taxon>
        <taxon>Fungi</taxon>
        <taxon>Dikarya</taxon>
        <taxon>Ascomycota</taxon>
        <taxon>Pezizomycotina</taxon>
        <taxon>Pezizomycetes</taxon>
        <taxon>Pezizales</taxon>
        <taxon>Ascobolaceae</taxon>
        <taxon>Ascobolus</taxon>
    </lineage>
</organism>
<name>A0A3N4HWN3_ASCIM</name>
<feature type="non-terminal residue" evidence="2">
    <location>
        <position position="151"/>
    </location>
</feature>
<evidence type="ECO:0000256" key="1">
    <source>
        <dbReference type="SAM" id="MobiDB-lite"/>
    </source>
</evidence>
<protein>
    <submittedName>
        <fullName evidence="2">Uncharacterized protein</fullName>
    </submittedName>
</protein>
<dbReference type="SUPFAM" id="SSF56672">
    <property type="entry name" value="DNA/RNA polymerases"/>
    <property type="match status" value="1"/>
</dbReference>